<evidence type="ECO:0000313" key="3">
    <source>
        <dbReference type="Proteomes" id="UP000233551"/>
    </source>
</evidence>
<sequence>MGHTIWPKNFELMVAGVGLLPPTLAPYFEREGASRLGGRPYSGGHHPTWSAHQSKPRGAGGLPAWSAPSLHVSRHGNREGNMEEDREGTDQREGPVATASQAWSSESLPLSLLILKQGYRKGKQEGAPWLGPLP</sequence>
<dbReference type="AlphaFoldDB" id="A0A2I0IQL2"/>
<protein>
    <submittedName>
        <fullName evidence="2">Uncharacterized protein</fullName>
    </submittedName>
</protein>
<evidence type="ECO:0000313" key="2">
    <source>
        <dbReference type="EMBL" id="PKI46278.1"/>
    </source>
</evidence>
<feature type="region of interest" description="Disordered" evidence="1">
    <location>
        <begin position="31"/>
        <end position="103"/>
    </location>
</feature>
<evidence type="ECO:0000256" key="1">
    <source>
        <dbReference type="SAM" id="MobiDB-lite"/>
    </source>
</evidence>
<gene>
    <name evidence="2" type="ORF">CRG98_033330</name>
</gene>
<dbReference type="EMBL" id="PGOL01002654">
    <property type="protein sequence ID" value="PKI46278.1"/>
    <property type="molecule type" value="Genomic_DNA"/>
</dbReference>
<organism evidence="2 3">
    <name type="scientific">Punica granatum</name>
    <name type="common">Pomegranate</name>
    <dbReference type="NCBI Taxonomy" id="22663"/>
    <lineage>
        <taxon>Eukaryota</taxon>
        <taxon>Viridiplantae</taxon>
        <taxon>Streptophyta</taxon>
        <taxon>Embryophyta</taxon>
        <taxon>Tracheophyta</taxon>
        <taxon>Spermatophyta</taxon>
        <taxon>Magnoliopsida</taxon>
        <taxon>eudicotyledons</taxon>
        <taxon>Gunneridae</taxon>
        <taxon>Pentapetalae</taxon>
        <taxon>rosids</taxon>
        <taxon>malvids</taxon>
        <taxon>Myrtales</taxon>
        <taxon>Lythraceae</taxon>
        <taxon>Punica</taxon>
    </lineage>
</organism>
<name>A0A2I0IQL2_PUNGR</name>
<reference evidence="2 3" key="1">
    <citation type="submission" date="2017-11" db="EMBL/GenBank/DDBJ databases">
        <title>De-novo sequencing of pomegranate (Punica granatum L.) genome.</title>
        <authorList>
            <person name="Akparov Z."/>
            <person name="Amiraslanov A."/>
            <person name="Hajiyeva S."/>
            <person name="Abbasov M."/>
            <person name="Kaur K."/>
            <person name="Hamwieh A."/>
            <person name="Solovyev V."/>
            <person name="Salamov A."/>
            <person name="Braich B."/>
            <person name="Kosarev P."/>
            <person name="Mahmoud A."/>
            <person name="Hajiyev E."/>
            <person name="Babayeva S."/>
            <person name="Izzatullayeva V."/>
            <person name="Mammadov A."/>
            <person name="Mammadov A."/>
            <person name="Sharifova S."/>
            <person name="Ojaghi J."/>
            <person name="Eynullazada K."/>
            <person name="Bayramov B."/>
            <person name="Abdulazimova A."/>
            <person name="Shahmuradov I."/>
        </authorList>
    </citation>
    <scope>NUCLEOTIDE SEQUENCE [LARGE SCALE GENOMIC DNA]</scope>
    <source>
        <strain evidence="3">cv. AG2017</strain>
        <tissue evidence="2">Leaf</tissue>
    </source>
</reference>
<proteinExistence type="predicted"/>
<comment type="caution">
    <text evidence="2">The sequence shown here is derived from an EMBL/GenBank/DDBJ whole genome shotgun (WGS) entry which is preliminary data.</text>
</comment>
<accession>A0A2I0IQL2</accession>
<keyword evidence="3" id="KW-1185">Reference proteome</keyword>
<feature type="compositionally biased region" description="Basic and acidic residues" evidence="1">
    <location>
        <begin position="76"/>
        <end position="93"/>
    </location>
</feature>
<dbReference type="Proteomes" id="UP000233551">
    <property type="component" value="Unassembled WGS sequence"/>
</dbReference>